<gene>
    <name evidence="3" type="ORF">MELIAE_LOCUS2464</name>
</gene>
<dbReference type="SMART" id="SM01117">
    <property type="entry name" value="Cyt-b5"/>
    <property type="match status" value="1"/>
</dbReference>
<dbReference type="PANTHER" id="PTHR10281:SF4">
    <property type="entry name" value="NEUFERRICIN"/>
    <property type="match status" value="1"/>
</dbReference>
<dbReference type="PANTHER" id="PTHR10281">
    <property type="entry name" value="MEMBRANE-ASSOCIATED PROGESTERONE RECEPTOR COMPONENT-RELATED"/>
    <property type="match status" value="1"/>
</dbReference>
<dbReference type="GO" id="GO:0016020">
    <property type="term" value="C:membrane"/>
    <property type="evidence" value="ECO:0007669"/>
    <property type="project" value="TreeGrafter"/>
</dbReference>
<evidence type="ECO:0000256" key="1">
    <source>
        <dbReference type="ARBA" id="ARBA00038357"/>
    </source>
</evidence>
<evidence type="ECO:0000259" key="2">
    <source>
        <dbReference type="SMART" id="SM01117"/>
    </source>
</evidence>
<dbReference type="Pfam" id="PF00173">
    <property type="entry name" value="Cyt-b5"/>
    <property type="match status" value="1"/>
</dbReference>
<evidence type="ECO:0000313" key="3">
    <source>
        <dbReference type="EMBL" id="CAH0549267.1"/>
    </source>
</evidence>
<dbReference type="GO" id="GO:0012505">
    <property type="term" value="C:endomembrane system"/>
    <property type="evidence" value="ECO:0007669"/>
    <property type="project" value="TreeGrafter"/>
</dbReference>
<evidence type="ECO:0000313" key="4">
    <source>
        <dbReference type="Proteomes" id="UP001154078"/>
    </source>
</evidence>
<dbReference type="AlphaFoldDB" id="A0A9P0FE04"/>
<proteinExistence type="inferred from homology"/>
<dbReference type="SUPFAM" id="SSF55856">
    <property type="entry name" value="Cytochrome b5-like heme/steroid binding domain"/>
    <property type="match status" value="1"/>
</dbReference>
<dbReference type="InterPro" id="IPR036400">
    <property type="entry name" value="Cyt_B5-like_heme/steroid_sf"/>
</dbReference>
<dbReference type="Gene3D" id="3.10.120.10">
    <property type="entry name" value="Cytochrome b5-like heme/steroid binding domain"/>
    <property type="match status" value="1"/>
</dbReference>
<dbReference type="EMBL" id="OV121142">
    <property type="protein sequence ID" value="CAH0549267.1"/>
    <property type="molecule type" value="Genomic_DNA"/>
</dbReference>
<accession>A0A9P0FE04</accession>
<keyword evidence="4" id="KW-1185">Reference proteome</keyword>
<dbReference type="OrthoDB" id="10257697at2759"/>
<reference evidence="3" key="1">
    <citation type="submission" date="2021-12" db="EMBL/GenBank/DDBJ databases">
        <authorList>
            <person name="King R."/>
        </authorList>
    </citation>
    <scope>NUCLEOTIDE SEQUENCE</scope>
</reference>
<feature type="domain" description="Cytochrome b5 heme-binding" evidence="2">
    <location>
        <begin position="48"/>
        <end position="143"/>
    </location>
</feature>
<protein>
    <recommendedName>
        <fullName evidence="2">Cytochrome b5 heme-binding domain-containing protein</fullName>
    </recommendedName>
</protein>
<organism evidence="3 4">
    <name type="scientific">Brassicogethes aeneus</name>
    <name type="common">Rape pollen beetle</name>
    <name type="synonym">Meligethes aeneus</name>
    <dbReference type="NCBI Taxonomy" id="1431903"/>
    <lineage>
        <taxon>Eukaryota</taxon>
        <taxon>Metazoa</taxon>
        <taxon>Ecdysozoa</taxon>
        <taxon>Arthropoda</taxon>
        <taxon>Hexapoda</taxon>
        <taxon>Insecta</taxon>
        <taxon>Pterygota</taxon>
        <taxon>Neoptera</taxon>
        <taxon>Endopterygota</taxon>
        <taxon>Coleoptera</taxon>
        <taxon>Polyphaga</taxon>
        <taxon>Cucujiformia</taxon>
        <taxon>Nitidulidae</taxon>
        <taxon>Meligethinae</taxon>
        <taxon>Brassicogethes</taxon>
    </lineage>
</organism>
<comment type="similarity">
    <text evidence="1">Belongs to the cytochrome b5 family. MAPR subfamily.</text>
</comment>
<dbReference type="InterPro" id="IPR050577">
    <property type="entry name" value="MAPR/NEUFC/NENF-like"/>
</dbReference>
<name>A0A9P0FE04_BRAAE</name>
<dbReference type="Proteomes" id="UP001154078">
    <property type="component" value="Chromosome 11"/>
</dbReference>
<dbReference type="InterPro" id="IPR001199">
    <property type="entry name" value="Cyt_B5-like_heme/steroid-bd"/>
</dbReference>
<sequence length="256" mass="29096">MLKQFLIVTLISVLLSYFFGDKAFGIIGNIFFKTVTHKNSKIGEPVLLTKQVLQKFNGIHSPELYLSICGDVYDVTKGFKHYGPGESYNFFVGKDSTRSFVTGKSEEDVVSEHVADLDDAGLRSLNYWIKFYGDTYKKIGKLVGKYYNNKGDLTEYAKQVKKLIDAAENQKKSEELEKAKFPPCNVEWDQESGSRYWCSNKSGGIHRNWVGKPRKLYEAGAKDYRCACIDKSNAKLGNVQQFENCDENSESCYVKQ</sequence>